<dbReference type="OrthoDB" id="2707047at2759"/>
<dbReference type="AlphaFoldDB" id="A0A0C3PHS7"/>
<accession>A0A0C3PHS7</accession>
<protein>
    <submittedName>
        <fullName evidence="3">Uncharacterized protein</fullName>
    </submittedName>
</protein>
<name>A0A0C3PHS7_PISTI</name>
<keyword evidence="4" id="KW-1185">Reference proteome</keyword>
<dbReference type="EMBL" id="KN831958">
    <property type="protein sequence ID" value="KIO08036.1"/>
    <property type="molecule type" value="Genomic_DNA"/>
</dbReference>
<reference evidence="4" key="2">
    <citation type="submission" date="2015-01" db="EMBL/GenBank/DDBJ databases">
        <title>Evolutionary Origins and Diversification of the Mycorrhizal Mutualists.</title>
        <authorList>
            <consortium name="DOE Joint Genome Institute"/>
            <consortium name="Mycorrhizal Genomics Consortium"/>
            <person name="Kohler A."/>
            <person name="Kuo A."/>
            <person name="Nagy L.G."/>
            <person name="Floudas D."/>
            <person name="Copeland A."/>
            <person name="Barry K.W."/>
            <person name="Cichocki N."/>
            <person name="Veneault-Fourrey C."/>
            <person name="LaButti K."/>
            <person name="Lindquist E.A."/>
            <person name="Lipzen A."/>
            <person name="Lundell T."/>
            <person name="Morin E."/>
            <person name="Murat C."/>
            <person name="Riley R."/>
            <person name="Ohm R."/>
            <person name="Sun H."/>
            <person name="Tunlid A."/>
            <person name="Henrissat B."/>
            <person name="Grigoriev I.V."/>
            <person name="Hibbett D.S."/>
            <person name="Martin F."/>
        </authorList>
    </citation>
    <scope>NUCLEOTIDE SEQUENCE [LARGE SCALE GENOMIC DNA]</scope>
    <source>
        <strain evidence="4">Marx 270</strain>
    </source>
</reference>
<sequence length="98" mass="11529">MSSHQASPHILTNSSSFQKATTPGLQITSDDKEANIQAKMAEHKRHKALREEATQLEAERLERERLEAEQREREQMEAEKWEQEWLEAERKEQERQGS</sequence>
<feature type="region of interest" description="Disordered" evidence="2">
    <location>
        <begin position="1"/>
        <end position="30"/>
    </location>
</feature>
<evidence type="ECO:0000313" key="4">
    <source>
        <dbReference type="Proteomes" id="UP000054217"/>
    </source>
</evidence>
<dbReference type="InParanoid" id="A0A0C3PHS7"/>
<reference evidence="3 4" key="1">
    <citation type="submission" date="2014-04" db="EMBL/GenBank/DDBJ databases">
        <authorList>
            <consortium name="DOE Joint Genome Institute"/>
            <person name="Kuo A."/>
            <person name="Kohler A."/>
            <person name="Costa M.D."/>
            <person name="Nagy L.G."/>
            <person name="Floudas D."/>
            <person name="Copeland A."/>
            <person name="Barry K.W."/>
            <person name="Cichocki N."/>
            <person name="Veneault-Fourrey C."/>
            <person name="LaButti K."/>
            <person name="Lindquist E.A."/>
            <person name="Lipzen A."/>
            <person name="Lundell T."/>
            <person name="Morin E."/>
            <person name="Murat C."/>
            <person name="Sun H."/>
            <person name="Tunlid A."/>
            <person name="Henrissat B."/>
            <person name="Grigoriev I.V."/>
            <person name="Hibbett D.S."/>
            <person name="Martin F."/>
            <person name="Nordberg H.P."/>
            <person name="Cantor M.N."/>
            <person name="Hua S.X."/>
        </authorList>
    </citation>
    <scope>NUCLEOTIDE SEQUENCE [LARGE SCALE GENOMIC DNA]</scope>
    <source>
        <strain evidence="3 4">Marx 270</strain>
    </source>
</reference>
<organism evidence="3 4">
    <name type="scientific">Pisolithus tinctorius Marx 270</name>
    <dbReference type="NCBI Taxonomy" id="870435"/>
    <lineage>
        <taxon>Eukaryota</taxon>
        <taxon>Fungi</taxon>
        <taxon>Dikarya</taxon>
        <taxon>Basidiomycota</taxon>
        <taxon>Agaricomycotina</taxon>
        <taxon>Agaricomycetes</taxon>
        <taxon>Agaricomycetidae</taxon>
        <taxon>Boletales</taxon>
        <taxon>Sclerodermatineae</taxon>
        <taxon>Pisolithaceae</taxon>
        <taxon>Pisolithus</taxon>
    </lineage>
</organism>
<dbReference type="HOGENOM" id="CLU_177955_0_0_1"/>
<feature type="coiled-coil region" evidence="1">
    <location>
        <begin position="39"/>
        <end position="96"/>
    </location>
</feature>
<evidence type="ECO:0000256" key="2">
    <source>
        <dbReference type="SAM" id="MobiDB-lite"/>
    </source>
</evidence>
<evidence type="ECO:0000313" key="3">
    <source>
        <dbReference type="EMBL" id="KIO08036.1"/>
    </source>
</evidence>
<evidence type="ECO:0000256" key="1">
    <source>
        <dbReference type="SAM" id="Coils"/>
    </source>
</evidence>
<gene>
    <name evidence="3" type="ORF">M404DRAFT_23290</name>
</gene>
<dbReference type="Proteomes" id="UP000054217">
    <property type="component" value="Unassembled WGS sequence"/>
</dbReference>
<feature type="compositionally biased region" description="Polar residues" evidence="2">
    <location>
        <begin position="1"/>
        <end position="28"/>
    </location>
</feature>
<proteinExistence type="predicted"/>
<keyword evidence="1" id="KW-0175">Coiled coil</keyword>